<feature type="compositionally biased region" description="Gly residues" evidence="1">
    <location>
        <begin position="422"/>
        <end position="431"/>
    </location>
</feature>
<dbReference type="RefSeq" id="WP_068138408.1">
    <property type="nucleotide sequence ID" value="NZ_AP014924.1"/>
</dbReference>
<evidence type="ECO:0000259" key="2">
    <source>
        <dbReference type="Pfam" id="PF07075"/>
    </source>
</evidence>
<keyword evidence="5" id="KW-1185">Reference proteome</keyword>
<organism evidence="4 5">
    <name type="scientific">Limnochorda pilosa</name>
    <dbReference type="NCBI Taxonomy" id="1555112"/>
    <lineage>
        <taxon>Bacteria</taxon>
        <taxon>Bacillati</taxon>
        <taxon>Bacillota</taxon>
        <taxon>Limnochordia</taxon>
        <taxon>Limnochordales</taxon>
        <taxon>Limnochordaceae</taxon>
        <taxon>Limnochorda</taxon>
    </lineage>
</organism>
<accession>A0A0K2SME8</accession>
<dbReference type="GO" id="GO:0033922">
    <property type="term" value="F:peptidoglycan beta-N-acetylmuramidase activity"/>
    <property type="evidence" value="ECO:0007669"/>
    <property type="project" value="InterPro"/>
</dbReference>
<name>A0A0K2SME8_LIMPI</name>
<dbReference type="PANTHER" id="PTHR42915">
    <property type="entry name" value="HYPOTHETICAL 460 KDA PROTEIN IN FEUA-SIGW INTERGENIC REGION [PRECURSOR]"/>
    <property type="match status" value="1"/>
</dbReference>
<reference evidence="5" key="2">
    <citation type="journal article" date="2016" name="Int. J. Syst. Evol. Microbiol.">
        <title>Complete genome sequence and cell structure of Limnochorda pilosa, a Gram-negative spore-former within the phylum Firmicutes.</title>
        <authorList>
            <person name="Watanabe M."/>
            <person name="Kojima H."/>
            <person name="Fukui M."/>
        </authorList>
    </citation>
    <scope>NUCLEOTIDE SEQUENCE [LARGE SCALE GENOMIC DNA]</scope>
    <source>
        <strain evidence="5">HC45</strain>
    </source>
</reference>
<dbReference type="KEGG" id="lpil:LIP_2439"/>
<evidence type="ECO:0000256" key="1">
    <source>
        <dbReference type="SAM" id="MobiDB-lite"/>
    </source>
</evidence>
<dbReference type="EMBL" id="AP014924">
    <property type="protein sequence ID" value="BAS28280.1"/>
    <property type="molecule type" value="Genomic_DNA"/>
</dbReference>
<dbReference type="PATRIC" id="fig|1555112.3.peg.2488"/>
<dbReference type="Proteomes" id="UP000065807">
    <property type="component" value="Chromosome"/>
</dbReference>
<dbReference type="Gene3D" id="3.40.50.12170">
    <property type="entry name" value="Uncharacterised protein PF07075, DUF1343"/>
    <property type="match status" value="1"/>
</dbReference>
<feature type="domain" description="Peptidoglycan beta-N-acetylmuramidase NamZ C-terminal" evidence="3">
    <location>
        <begin position="262"/>
        <end position="416"/>
    </location>
</feature>
<feature type="region of interest" description="Disordered" evidence="1">
    <location>
        <begin position="1"/>
        <end position="39"/>
    </location>
</feature>
<dbReference type="AlphaFoldDB" id="A0A0K2SME8"/>
<feature type="domain" description="Peptidoglycan beta-N-acetylmuramidase NamZ N-terminal" evidence="2">
    <location>
        <begin position="58"/>
        <end position="258"/>
    </location>
</feature>
<dbReference type="InterPro" id="IPR008302">
    <property type="entry name" value="NamZ"/>
</dbReference>
<dbReference type="PIRSF" id="PIRSF016719">
    <property type="entry name" value="UCP016719"/>
    <property type="match status" value="1"/>
</dbReference>
<dbReference type="Gene3D" id="3.90.1150.140">
    <property type="match status" value="1"/>
</dbReference>
<evidence type="ECO:0008006" key="6">
    <source>
        <dbReference type="Google" id="ProtNLM"/>
    </source>
</evidence>
<feature type="region of interest" description="Disordered" evidence="1">
    <location>
        <begin position="417"/>
        <end position="437"/>
    </location>
</feature>
<dbReference type="InterPro" id="IPR048502">
    <property type="entry name" value="NamZ_N"/>
</dbReference>
<dbReference type="OrthoDB" id="9801061at2"/>
<evidence type="ECO:0000259" key="3">
    <source>
        <dbReference type="Pfam" id="PF20732"/>
    </source>
</evidence>
<sequence>MSRELGSTPGNAGHRGAAREDASRGGAPHEAGPPSPRVRVGAEVLVEDLAGRLQGRRVALLTNGAAIDGQARWVAERVVEAGARLVALFGPEHGLRGEAQAGVKVGDTRDPRWGVPVHSLYGATHRPTPEALKDVELFLCDLPDGGSRYWTFIATASEALEACGEQGIPFLLLDRPNPVGGVEVEGNVLDPAFRSLVGYHPMPIRHGLTLGEILSWRAAAGLGRGALEVVPVQGWRRTWRWRETGLPWASPSPNVPSPETLLLYPGTCLVEGTNLSEGRGTAHSFRWIGAPWIDPDRLAQELNGRGLPGVRFRPVFFEPTFSKHAGHLCAGVEPHVLDPEAFRPVRTGLHLLDALRRQRPEAFAWVGGERPFIDLLAGGEALRHHVEEGRDPDALADAWESQAAAFRRDAEPFLLYADAGRDGGGSRAGGAGEEEGP</sequence>
<dbReference type="InterPro" id="IPR048503">
    <property type="entry name" value="NamZ_C"/>
</dbReference>
<dbReference type="Pfam" id="PF07075">
    <property type="entry name" value="NamZ_N"/>
    <property type="match status" value="1"/>
</dbReference>
<proteinExistence type="predicted"/>
<dbReference type="STRING" id="1555112.LIP_2439"/>
<protein>
    <recommendedName>
        <fullName evidence="6">DUF1343 domain-containing protein</fullName>
    </recommendedName>
</protein>
<dbReference type="Pfam" id="PF20732">
    <property type="entry name" value="NamZ_C"/>
    <property type="match status" value="1"/>
</dbReference>
<evidence type="ECO:0000313" key="4">
    <source>
        <dbReference type="EMBL" id="BAS28280.1"/>
    </source>
</evidence>
<gene>
    <name evidence="4" type="ORF">LIP_2439</name>
</gene>
<evidence type="ECO:0000313" key="5">
    <source>
        <dbReference type="Proteomes" id="UP000065807"/>
    </source>
</evidence>
<dbReference type="PANTHER" id="PTHR42915:SF1">
    <property type="entry name" value="PEPTIDOGLYCAN BETA-N-ACETYLMURAMIDASE NAMZ"/>
    <property type="match status" value="1"/>
</dbReference>
<reference evidence="5" key="1">
    <citation type="submission" date="2015-07" db="EMBL/GenBank/DDBJ databases">
        <title>Complete genome sequence and phylogenetic analysis of Limnochorda pilosa.</title>
        <authorList>
            <person name="Watanabe M."/>
            <person name="Kojima H."/>
            <person name="Fukui M."/>
        </authorList>
    </citation>
    <scope>NUCLEOTIDE SEQUENCE [LARGE SCALE GENOMIC DNA]</scope>
    <source>
        <strain evidence="5">HC45</strain>
    </source>
</reference>